<keyword evidence="3" id="KW-0732">Signal</keyword>
<dbReference type="KEGG" id="gph:GEMMAAP_06755"/>
<organism evidence="5 6">
    <name type="scientific">Gemmatimonas phototrophica</name>
    <dbReference type="NCBI Taxonomy" id="1379270"/>
    <lineage>
        <taxon>Bacteria</taxon>
        <taxon>Pseudomonadati</taxon>
        <taxon>Gemmatimonadota</taxon>
        <taxon>Gemmatimonadia</taxon>
        <taxon>Gemmatimonadales</taxon>
        <taxon>Gemmatimonadaceae</taxon>
        <taxon>Gemmatimonas</taxon>
    </lineage>
</organism>
<feature type="region of interest" description="Disordered" evidence="1">
    <location>
        <begin position="23"/>
        <end position="45"/>
    </location>
</feature>
<evidence type="ECO:0000313" key="6">
    <source>
        <dbReference type="Proteomes" id="UP000076404"/>
    </source>
</evidence>
<keyword evidence="2" id="KW-0812">Transmembrane</keyword>
<keyword evidence="6" id="KW-1185">Reference proteome</keyword>
<sequence>MGVVTGALCIAAVSLTTLHAQAPLPDNVPQTPRPPAPGTSPALDSARAARGATLQVVLYTYGPGPEVFEKFGHVALAIEDTQTGESIAYNWGMFDFNQPNFLARFLTGDTKYWMAGYRTGEFNAMYQSQDRTIRQQRLNLTPMQRGALSDLVSWNAREENAYYRYDYYNDNCSTRVRDALDWALGGVVRQALDTVDGHFTWRNETARITAENLPVYAGIQLALGRTADRHLTRWQLAFLPERFADDLARTAVGGASLVAHDSVLYATQSLPTLVHVPQRTMPALALGMVLGVAVFALARLAPALLSAFGVLWYGAGGVLGTALLLAGTVTKHIPYMGSNLNLTLVSPLLLVAALFWSWRTRDDAKGRSGRALSAVVAGIAVVGLVLEHLPALSQGSIMVFMTVVPVHVALAIVANRRLRRAPSATP</sequence>
<evidence type="ECO:0000256" key="3">
    <source>
        <dbReference type="SAM" id="SignalP"/>
    </source>
</evidence>
<name>A0A143BHW0_9BACT</name>
<evidence type="ECO:0000256" key="1">
    <source>
        <dbReference type="SAM" id="MobiDB-lite"/>
    </source>
</evidence>
<feature type="transmembrane region" description="Helical" evidence="2">
    <location>
        <begin position="280"/>
        <end position="298"/>
    </location>
</feature>
<evidence type="ECO:0000313" key="5">
    <source>
        <dbReference type="EMBL" id="AMW04626.1"/>
    </source>
</evidence>
<reference evidence="5 6" key="1">
    <citation type="journal article" date="2014" name="Proc. Natl. Acad. Sci. U.S.A.">
        <title>Functional type 2 photosynthetic reaction centers found in the rare bacterial phylum Gemmatimonadetes.</title>
        <authorList>
            <person name="Zeng Y."/>
            <person name="Feng F."/>
            <person name="Medova H."/>
            <person name="Dean J."/>
            <person name="Koblizek M."/>
        </authorList>
    </citation>
    <scope>NUCLEOTIDE SEQUENCE [LARGE SCALE GENOMIC DNA]</scope>
    <source>
        <strain evidence="5 6">AP64</strain>
    </source>
</reference>
<accession>A0A143BHW0</accession>
<feature type="domain" description="Lnb N-terminal periplasmic" evidence="4">
    <location>
        <begin position="49"/>
        <end position="202"/>
    </location>
</feature>
<evidence type="ECO:0000256" key="2">
    <source>
        <dbReference type="SAM" id="Phobius"/>
    </source>
</evidence>
<proteinExistence type="predicted"/>
<dbReference type="AlphaFoldDB" id="A0A143BHW0"/>
<evidence type="ECO:0000259" key="4">
    <source>
        <dbReference type="Pfam" id="PF13387"/>
    </source>
</evidence>
<gene>
    <name evidence="5" type="ORF">GEMMAAP_06755</name>
</gene>
<feature type="transmembrane region" description="Helical" evidence="2">
    <location>
        <begin position="340"/>
        <end position="358"/>
    </location>
</feature>
<protein>
    <recommendedName>
        <fullName evidence="4">Lnb N-terminal periplasmic domain-containing protein</fullName>
    </recommendedName>
</protein>
<dbReference type="Proteomes" id="UP000076404">
    <property type="component" value="Chromosome"/>
</dbReference>
<keyword evidence="2" id="KW-1133">Transmembrane helix</keyword>
<keyword evidence="2" id="KW-0472">Membrane</keyword>
<feature type="signal peptide" evidence="3">
    <location>
        <begin position="1"/>
        <end position="22"/>
    </location>
</feature>
<feature type="chain" id="PRO_5007506870" description="Lnb N-terminal periplasmic domain-containing protein" evidence="3">
    <location>
        <begin position="23"/>
        <end position="426"/>
    </location>
</feature>
<dbReference type="EMBL" id="CP011454">
    <property type="protein sequence ID" value="AMW04626.1"/>
    <property type="molecule type" value="Genomic_DNA"/>
</dbReference>
<dbReference type="InterPro" id="IPR025178">
    <property type="entry name" value="Lnb_N"/>
</dbReference>
<feature type="transmembrane region" description="Helical" evidence="2">
    <location>
        <begin position="310"/>
        <end position="328"/>
    </location>
</feature>
<feature type="transmembrane region" description="Helical" evidence="2">
    <location>
        <begin position="395"/>
        <end position="414"/>
    </location>
</feature>
<dbReference type="STRING" id="1379270.GEMMAAP_06755"/>
<feature type="transmembrane region" description="Helical" evidence="2">
    <location>
        <begin position="370"/>
        <end position="389"/>
    </location>
</feature>
<dbReference type="eggNOG" id="ENOG502Z87C">
    <property type="taxonomic scope" value="Bacteria"/>
</dbReference>
<reference evidence="5 6" key="2">
    <citation type="journal article" date="2016" name="Environ. Microbiol. Rep.">
        <title>Metagenomic evidence for the presence of phototrophic Gemmatimonadetes bacteria in diverse environments.</title>
        <authorList>
            <person name="Zeng Y."/>
            <person name="Baumbach J."/>
            <person name="Barbosa E.G."/>
            <person name="Azevedo V."/>
            <person name="Zhang C."/>
            <person name="Koblizek M."/>
        </authorList>
    </citation>
    <scope>NUCLEOTIDE SEQUENCE [LARGE SCALE GENOMIC DNA]</scope>
    <source>
        <strain evidence="5 6">AP64</strain>
    </source>
</reference>
<dbReference type="Pfam" id="PF13387">
    <property type="entry name" value="Lnb_N"/>
    <property type="match status" value="1"/>
</dbReference>